<keyword evidence="4" id="KW-1185">Reference proteome</keyword>
<feature type="domain" description="Uncharacterized protein YyaB-like PH" evidence="2">
    <location>
        <begin position="60"/>
        <end position="135"/>
    </location>
</feature>
<keyword evidence="1" id="KW-0812">Transmembrane</keyword>
<dbReference type="RefSeq" id="WP_344766807.1">
    <property type="nucleotide sequence ID" value="NZ_BAABAK010000010.1"/>
</dbReference>
<feature type="transmembrane region" description="Helical" evidence="1">
    <location>
        <begin position="36"/>
        <end position="58"/>
    </location>
</feature>
<reference evidence="4" key="1">
    <citation type="journal article" date="2019" name="Int. J. Syst. Evol. Microbiol.">
        <title>The Global Catalogue of Microorganisms (GCM) 10K type strain sequencing project: providing services to taxonomists for standard genome sequencing and annotation.</title>
        <authorList>
            <consortium name="The Broad Institute Genomics Platform"/>
            <consortium name="The Broad Institute Genome Sequencing Center for Infectious Disease"/>
            <person name="Wu L."/>
            <person name="Ma J."/>
        </authorList>
    </citation>
    <scope>NUCLEOTIDE SEQUENCE [LARGE SCALE GENOMIC DNA]</scope>
    <source>
        <strain evidence="4">JCM 17338</strain>
    </source>
</reference>
<dbReference type="EMBL" id="BAABAK010000010">
    <property type="protein sequence ID" value="GAA3967961.1"/>
    <property type="molecule type" value="Genomic_DNA"/>
</dbReference>
<sequence>MFFKSTKSTYFIVIVLIAVFGLLFGSFYQLFARNDLMVIIPFQLICWACIILLVWIYFKTYYQLTSEYLFYRTGPIAGKIKIDRISEIITGKIAFANFKPATGINGLILKYNRWDEIYISPENNDKFIEELLKLNKNILITDLSKKV</sequence>
<feature type="transmembrane region" description="Helical" evidence="1">
    <location>
        <begin position="9"/>
        <end position="30"/>
    </location>
</feature>
<evidence type="ECO:0000256" key="1">
    <source>
        <dbReference type="SAM" id="Phobius"/>
    </source>
</evidence>
<dbReference type="InterPro" id="IPR009589">
    <property type="entry name" value="PH_YyaB-like"/>
</dbReference>
<gene>
    <name evidence="3" type="ORF">GCM10022246_20920</name>
</gene>
<accession>A0ABP7PME1</accession>
<keyword evidence="1" id="KW-1133">Transmembrane helix</keyword>
<proteinExistence type="predicted"/>
<evidence type="ECO:0000259" key="2">
    <source>
        <dbReference type="Pfam" id="PF06713"/>
    </source>
</evidence>
<keyword evidence="1" id="KW-0472">Membrane</keyword>
<organism evidence="3 4">
    <name type="scientific">Pedobacter ginsengiterrae</name>
    <dbReference type="NCBI Taxonomy" id="871696"/>
    <lineage>
        <taxon>Bacteria</taxon>
        <taxon>Pseudomonadati</taxon>
        <taxon>Bacteroidota</taxon>
        <taxon>Sphingobacteriia</taxon>
        <taxon>Sphingobacteriales</taxon>
        <taxon>Sphingobacteriaceae</taxon>
        <taxon>Pedobacter</taxon>
    </lineage>
</organism>
<protein>
    <recommendedName>
        <fullName evidence="2">Uncharacterized protein YyaB-like PH domain-containing protein</fullName>
    </recommendedName>
</protein>
<comment type="caution">
    <text evidence="3">The sequence shown here is derived from an EMBL/GenBank/DDBJ whole genome shotgun (WGS) entry which is preliminary data.</text>
</comment>
<name>A0ABP7PME1_9SPHI</name>
<dbReference type="Pfam" id="PF06713">
    <property type="entry name" value="bPH_4"/>
    <property type="match status" value="1"/>
</dbReference>
<evidence type="ECO:0000313" key="4">
    <source>
        <dbReference type="Proteomes" id="UP001501081"/>
    </source>
</evidence>
<dbReference type="Proteomes" id="UP001501081">
    <property type="component" value="Unassembled WGS sequence"/>
</dbReference>
<evidence type="ECO:0000313" key="3">
    <source>
        <dbReference type="EMBL" id="GAA3967961.1"/>
    </source>
</evidence>